<sequence length="126" mass="13820">MPERVIKIPGPDHPISITPNPNRVVVTLAGKVIADTTHALTLREASYPAVQYVPREDVDMGALSRTESHTYCPYKGEASYFSIPVGGTRSLDAVWSYEEPYDSVSAIKDHLAFYPDRVDAIEEGAA</sequence>
<dbReference type="Proteomes" id="UP000646365">
    <property type="component" value="Unassembled WGS sequence"/>
</dbReference>
<keyword evidence="3" id="KW-1185">Reference proteome</keyword>
<dbReference type="AlphaFoldDB" id="A0A8J3E5P7"/>
<reference evidence="2" key="1">
    <citation type="journal article" date="2014" name="Int. J. Syst. Evol. Microbiol.">
        <title>Complete genome sequence of Corynebacterium casei LMG S-19264T (=DSM 44701T), isolated from a smear-ripened cheese.</title>
        <authorList>
            <consortium name="US DOE Joint Genome Institute (JGI-PGF)"/>
            <person name="Walter F."/>
            <person name="Albersmeier A."/>
            <person name="Kalinowski J."/>
            <person name="Ruckert C."/>
        </authorList>
    </citation>
    <scope>NUCLEOTIDE SEQUENCE</scope>
    <source>
        <strain evidence="2">CGMCC 1.15725</strain>
    </source>
</reference>
<reference evidence="2" key="2">
    <citation type="submission" date="2020-09" db="EMBL/GenBank/DDBJ databases">
        <authorList>
            <person name="Sun Q."/>
            <person name="Zhou Y."/>
        </authorList>
    </citation>
    <scope>NUCLEOTIDE SEQUENCE</scope>
    <source>
        <strain evidence="2">CGMCC 1.15725</strain>
    </source>
</reference>
<dbReference type="Gene3D" id="2.170.150.40">
    <property type="entry name" value="Domain of unknown function (DUF427)"/>
    <property type="match status" value="1"/>
</dbReference>
<evidence type="ECO:0000313" key="3">
    <source>
        <dbReference type="Proteomes" id="UP000646365"/>
    </source>
</evidence>
<dbReference type="Pfam" id="PF04248">
    <property type="entry name" value="NTP_transf_9"/>
    <property type="match status" value="1"/>
</dbReference>
<evidence type="ECO:0000313" key="2">
    <source>
        <dbReference type="EMBL" id="GGF37403.1"/>
    </source>
</evidence>
<accession>A0A8J3E5P7</accession>
<dbReference type="PANTHER" id="PTHR34310">
    <property type="entry name" value="DUF427 DOMAIN PROTEIN (AFU_ORTHOLOGUE AFUA_3G02220)"/>
    <property type="match status" value="1"/>
</dbReference>
<organism evidence="2 3">
    <name type="scientific">Aliidongia dinghuensis</name>
    <dbReference type="NCBI Taxonomy" id="1867774"/>
    <lineage>
        <taxon>Bacteria</taxon>
        <taxon>Pseudomonadati</taxon>
        <taxon>Pseudomonadota</taxon>
        <taxon>Alphaproteobacteria</taxon>
        <taxon>Rhodospirillales</taxon>
        <taxon>Dongiaceae</taxon>
        <taxon>Aliidongia</taxon>
    </lineage>
</organism>
<protein>
    <recommendedName>
        <fullName evidence="1">DUF427 domain-containing protein</fullName>
    </recommendedName>
</protein>
<dbReference type="PANTHER" id="PTHR34310:SF9">
    <property type="entry name" value="BLR5716 PROTEIN"/>
    <property type="match status" value="1"/>
</dbReference>
<dbReference type="RefSeq" id="WP_189050871.1">
    <property type="nucleotide sequence ID" value="NZ_BMJQ01000015.1"/>
</dbReference>
<dbReference type="EMBL" id="BMJQ01000015">
    <property type="protein sequence ID" value="GGF37403.1"/>
    <property type="molecule type" value="Genomic_DNA"/>
</dbReference>
<gene>
    <name evidence="2" type="ORF">GCM10011611_49910</name>
</gene>
<proteinExistence type="predicted"/>
<dbReference type="InterPro" id="IPR007361">
    <property type="entry name" value="DUF427"/>
</dbReference>
<evidence type="ECO:0000259" key="1">
    <source>
        <dbReference type="Pfam" id="PF04248"/>
    </source>
</evidence>
<dbReference type="InterPro" id="IPR038694">
    <property type="entry name" value="DUF427_sf"/>
</dbReference>
<name>A0A8J3E5P7_9PROT</name>
<comment type="caution">
    <text evidence="2">The sequence shown here is derived from an EMBL/GenBank/DDBJ whole genome shotgun (WGS) entry which is preliminary data.</text>
</comment>
<feature type="domain" description="DUF427" evidence="1">
    <location>
        <begin position="24"/>
        <end position="116"/>
    </location>
</feature>